<feature type="compositionally biased region" description="Gly residues" evidence="5">
    <location>
        <begin position="102"/>
        <end position="111"/>
    </location>
</feature>
<dbReference type="Gene3D" id="1.10.8.10">
    <property type="entry name" value="DNA helicase RuvA subunit, C-terminal domain"/>
    <property type="match status" value="1"/>
</dbReference>
<evidence type="ECO:0000256" key="3">
    <source>
        <dbReference type="ARBA" id="ARBA00022833"/>
    </source>
</evidence>
<feature type="region of interest" description="Disordered" evidence="5">
    <location>
        <begin position="517"/>
        <end position="539"/>
    </location>
</feature>
<dbReference type="InterPro" id="IPR015940">
    <property type="entry name" value="UBA"/>
</dbReference>
<dbReference type="InterPro" id="IPR003126">
    <property type="entry name" value="Znf_UBR"/>
</dbReference>
<dbReference type="GO" id="GO:0034450">
    <property type="term" value="F:ubiquitin-ubiquitin ligase activity"/>
    <property type="evidence" value="ECO:0007669"/>
    <property type="project" value="TreeGrafter"/>
</dbReference>
<feature type="compositionally biased region" description="Basic and acidic residues" evidence="5">
    <location>
        <begin position="88"/>
        <end position="101"/>
    </location>
</feature>
<evidence type="ECO:0000313" key="9">
    <source>
        <dbReference type="WBParaSite" id="PSAMB.scaffold242size62273.g3882.t1"/>
    </source>
</evidence>
<dbReference type="Pfam" id="PF11547">
    <property type="entry name" value="E3_UbLigase_EDD"/>
    <property type="match status" value="1"/>
</dbReference>
<feature type="region of interest" description="Disordered" evidence="5">
    <location>
        <begin position="1175"/>
        <end position="1200"/>
    </location>
</feature>
<keyword evidence="8" id="KW-1185">Reference proteome</keyword>
<reference evidence="9" key="1">
    <citation type="submission" date="2022-11" db="UniProtKB">
        <authorList>
            <consortium name="WormBaseParasite"/>
        </authorList>
    </citation>
    <scope>IDENTIFICATION</scope>
</reference>
<dbReference type="GO" id="GO:0043130">
    <property type="term" value="F:ubiquitin binding"/>
    <property type="evidence" value="ECO:0007669"/>
    <property type="project" value="InterPro"/>
</dbReference>
<dbReference type="PROSITE" id="PS50030">
    <property type="entry name" value="UBA"/>
    <property type="match status" value="1"/>
</dbReference>
<protein>
    <submittedName>
        <fullName evidence="9">E3 ubiquitin-protein ligase UBR5</fullName>
    </submittedName>
</protein>
<dbReference type="FunFam" id="1.10.8.10:FF:000009">
    <property type="entry name" value="Putative E3 ubiquitin-protein ligase UBR5"/>
    <property type="match status" value="1"/>
</dbReference>
<dbReference type="GO" id="GO:0090263">
    <property type="term" value="P:positive regulation of canonical Wnt signaling pathway"/>
    <property type="evidence" value="ECO:0007669"/>
    <property type="project" value="TreeGrafter"/>
</dbReference>
<evidence type="ECO:0000256" key="4">
    <source>
        <dbReference type="PROSITE-ProRule" id="PRU00508"/>
    </source>
</evidence>
<dbReference type="GO" id="GO:0000209">
    <property type="term" value="P:protein polyubiquitination"/>
    <property type="evidence" value="ECO:0007669"/>
    <property type="project" value="TreeGrafter"/>
</dbReference>
<dbReference type="GO" id="GO:0008270">
    <property type="term" value="F:zinc ion binding"/>
    <property type="evidence" value="ECO:0007669"/>
    <property type="project" value="UniProtKB-KW"/>
</dbReference>
<proteinExistence type="predicted"/>
<dbReference type="PROSITE" id="PS51157">
    <property type="entry name" value="ZF_UBR"/>
    <property type="match status" value="1"/>
</dbReference>
<dbReference type="WBParaSite" id="PSAMB.scaffold242size62273.g3882.t1">
    <property type="protein sequence ID" value="PSAMB.scaffold242size62273.g3882.t1"/>
    <property type="gene ID" value="PSAMB.scaffold242size62273.g3882"/>
</dbReference>
<dbReference type="InterPro" id="IPR024725">
    <property type="entry name" value="UBR5_UBA"/>
</dbReference>
<feature type="region of interest" description="Disordered" evidence="5">
    <location>
        <begin position="881"/>
        <end position="967"/>
    </location>
</feature>
<evidence type="ECO:0000256" key="5">
    <source>
        <dbReference type="SAM" id="MobiDB-lite"/>
    </source>
</evidence>
<feature type="compositionally biased region" description="Polar residues" evidence="5">
    <location>
        <begin position="940"/>
        <end position="949"/>
    </location>
</feature>
<feature type="domain" description="UBR-type" evidence="7">
    <location>
        <begin position="1064"/>
        <end position="1132"/>
    </location>
</feature>
<evidence type="ECO:0000256" key="2">
    <source>
        <dbReference type="ARBA" id="ARBA00022771"/>
    </source>
</evidence>
<feature type="compositionally biased region" description="Polar residues" evidence="5">
    <location>
        <begin position="1405"/>
        <end position="1416"/>
    </location>
</feature>
<keyword evidence="1" id="KW-0479">Metal-binding</keyword>
<feature type="region of interest" description="Disordered" evidence="5">
    <location>
        <begin position="88"/>
        <end position="116"/>
    </location>
</feature>
<dbReference type="InterPro" id="IPR009091">
    <property type="entry name" value="RCC1/BLIP-II"/>
</dbReference>
<evidence type="ECO:0000259" key="7">
    <source>
        <dbReference type="PROSITE" id="PS51157"/>
    </source>
</evidence>
<feature type="domain" description="UBA" evidence="6">
    <location>
        <begin position="150"/>
        <end position="192"/>
    </location>
</feature>
<feature type="compositionally biased region" description="Acidic residues" evidence="5">
    <location>
        <begin position="1593"/>
        <end position="1611"/>
    </location>
</feature>
<evidence type="ECO:0000256" key="1">
    <source>
        <dbReference type="ARBA" id="ARBA00022723"/>
    </source>
</evidence>
<feature type="compositionally biased region" description="Low complexity" evidence="5">
    <location>
        <begin position="881"/>
        <end position="904"/>
    </location>
</feature>
<dbReference type="PANTHER" id="PTHR46276">
    <property type="entry name" value="E3 UBIQUITIN-PROTEIN LIGASE UBR5"/>
    <property type="match status" value="1"/>
</dbReference>
<dbReference type="Proteomes" id="UP000887566">
    <property type="component" value="Unplaced"/>
</dbReference>
<feature type="compositionally biased region" description="Acidic residues" evidence="5">
    <location>
        <begin position="1621"/>
        <end position="1634"/>
    </location>
</feature>
<feature type="compositionally biased region" description="Polar residues" evidence="5">
    <location>
        <begin position="1175"/>
        <end position="1184"/>
    </location>
</feature>
<feature type="compositionally biased region" description="Acidic residues" evidence="5">
    <location>
        <begin position="1450"/>
        <end position="1459"/>
    </location>
</feature>
<feature type="compositionally biased region" description="Basic and acidic residues" evidence="5">
    <location>
        <begin position="1188"/>
        <end position="1200"/>
    </location>
</feature>
<feature type="zinc finger region" description="UBR-type" evidence="4">
    <location>
        <begin position="1064"/>
        <end position="1132"/>
    </location>
</feature>
<sequence>MDDQSSIHFFAHPLPGGEQQFLRRIEEAASNLNRNGHRLPAPLHSIGLANIKQIAVGPNHAAFLLNDGRVARLGLSVFQDRLDLSGKDEGPGKHYSCRDKPSGGGGGGDGGASAAAASRTAKIRRVMMAARRPGRSGVIVGSRPMIPASAIPEELVAQAQVVLQGKSRDVIVRELQRTNLNVNEAVNNLLSRDDDEGDELDEATDAYLPEELLTLLDAGLQSGEHAGVVLDADALYSGDGFEYLVARDMARRKMERDKEKDRARSSELAGNQHNYGNPITPGASLIYWTEIDESKITPPFVAISALYSELLALGQDGRLYSWPWNQERAQGFHSKTEAMGLHQDERITAMTTCMTRCALVTDKHRVASFVDSALGVVASSLMDAAAYDLGEMPVSIHVCPLYACARTAHGGNVYWWGVLPFNERRKKWEKLKSRSKKHVTFDMNEIKEGCEVRTKSNPIYPPGAVGVNFSNGYPQVGELMEAAWTLTETCRFRVRTGDQLKTTEGWKLVKCESIAPESADSPAPRTNVRKRPADNESSAKEEAWALKDVIFVDEGKSQDAGVVEIVDGAYCGVVFAKDVKPTAEGGDGVNFEERKKAMRLMRKDDLQIVSATAIPRSPESFQRAPKKLSLPHAGKGVIDLMVDSNGIRILFERHGKIRLMRLSVFGKVASDHELPLVASAFFGTGACTPKIENYGDEGVCVLRDGNGCVVPMLRDSVGGFREPWPLSLAAVPLLSVGIQPLLKSASTKFNRLALSVATVRPQNLMQLVQFCDVDSVKGFVNELEKEQNLDKAQAEILNARVDGNRNILHVALLSAVGATNKEHVDSSNPPTAAMVDQDDLVAAGLARDAYEARWQQMVTRRFGGRAHPFGIGDLMMSDRQPQVVIQQQQQQQQPPAPPVQQQQQEETPASPDNQGHPLDEDARTPILVGYDSPRPEDNAQKTAQSTSNAEAMDASEGPKIRQAVSDSKQRQRNALEIIKFLCDHPLLNSYMFDLLSTRDITGQTPFMLAIHARAYSAAMTIWETAQKVAKSSGQAQLQETLRQMIFPPGSRPSDSPLFVLCYNDTCSFTWTGDEHINQDIFECRTCGLVGSLCCCSECAYICHKNHDCKLKRTSPTAYCDCWEKCACKALVAGNQNVRFDLFNKLIQDTNLVTKTNARGEHLLLFLARTVGRQTNEQKQYNGSRSKARKTDGEMTMPEHDLEPPKFARKALERLLSDWSALKSMIILGVKQLDETQLIDEDRFYLNSQDGVSYLDRFVFTLLSRCAEQNLDTLLSTMNKEVQRVSGKDEQADFVVGRFVRSVVRVFVIVSTCANQKDQRRKAALSTTLKCRRVMQALITFALDELGHAADATIAPVRMGLVKPTHAFTAISSSLDAVDALEKLFASDSIFSTGGVGGPSTTTSSATNQPAPTSTAHSSVRRTTRMSSTGGRRSSTTGRTASSEARRTTFEFDDFDENDDDSSRRPSHGGDDAAASAAGGAVGGQEQASLLAPLAGSDNESDSESEGEVPSSRTEQNSADSAATIGISGGHAPTGVMDITDASQQRRRSQQESNTDDSGSRMWSLDDAMEDDSRDYYYSDGESIDSVSSQGQNPEDDTLEDNGDDDGEDGDDTLGRDGLVNDPDDDGDRDDDGDSDHDSDSDRDSFATQQSQPLISVPPTLSQAAAAAAAAATATNSNNNNGNGANTMGTENVAGQLPTSQAQLLQAQSLAAQRTAAAAQSHLYRTTRTTAAPTLTWAVRRMGRSGTS</sequence>
<dbReference type="GO" id="GO:0005634">
    <property type="term" value="C:nucleus"/>
    <property type="evidence" value="ECO:0007669"/>
    <property type="project" value="TreeGrafter"/>
</dbReference>
<dbReference type="CDD" id="cd19675">
    <property type="entry name" value="UBR-box_UBR5"/>
    <property type="match status" value="1"/>
</dbReference>
<dbReference type="GO" id="GO:0005737">
    <property type="term" value="C:cytoplasm"/>
    <property type="evidence" value="ECO:0007669"/>
    <property type="project" value="TreeGrafter"/>
</dbReference>
<evidence type="ECO:0000313" key="8">
    <source>
        <dbReference type="Proteomes" id="UP000887566"/>
    </source>
</evidence>
<dbReference type="SMART" id="SM00396">
    <property type="entry name" value="ZnF_UBR1"/>
    <property type="match status" value="1"/>
</dbReference>
<organism evidence="8 9">
    <name type="scientific">Plectus sambesii</name>
    <dbReference type="NCBI Taxonomy" id="2011161"/>
    <lineage>
        <taxon>Eukaryota</taxon>
        <taxon>Metazoa</taxon>
        <taxon>Ecdysozoa</taxon>
        <taxon>Nematoda</taxon>
        <taxon>Chromadorea</taxon>
        <taxon>Plectida</taxon>
        <taxon>Plectina</taxon>
        <taxon>Plectoidea</taxon>
        <taxon>Plectidae</taxon>
        <taxon>Plectus</taxon>
    </lineage>
</organism>
<feature type="region of interest" description="Disordered" evidence="5">
    <location>
        <begin position="255"/>
        <end position="274"/>
    </location>
</feature>
<feature type="compositionally biased region" description="Basic and acidic residues" evidence="5">
    <location>
        <begin position="1460"/>
        <end position="1470"/>
    </location>
</feature>
<accession>A0A914VS02</accession>
<dbReference type="PANTHER" id="PTHR46276:SF1">
    <property type="entry name" value="E3 UBIQUITIN-PROTEIN LIGASE UBR5"/>
    <property type="match status" value="1"/>
</dbReference>
<feature type="compositionally biased region" description="Basic and acidic residues" evidence="5">
    <location>
        <begin position="255"/>
        <end position="265"/>
    </location>
</feature>
<feature type="compositionally biased region" description="Polar residues" evidence="5">
    <location>
        <begin position="1645"/>
        <end position="1655"/>
    </location>
</feature>
<keyword evidence="3" id="KW-0862">Zinc</keyword>
<evidence type="ECO:0000259" key="6">
    <source>
        <dbReference type="PROSITE" id="PS50030"/>
    </source>
</evidence>
<feature type="compositionally biased region" description="Polar residues" evidence="5">
    <location>
        <begin position="1510"/>
        <end position="1520"/>
    </location>
</feature>
<feature type="compositionally biased region" description="Basic and acidic residues" evidence="5">
    <location>
        <begin position="1635"/>
        <end position="1644"/>
    </location>
</feature>
<feature type="compositionally biased region" description="Low complexity" evidence="5">
    <location>
        <begin position="1424"/>
        <end position="1442"/>
    </location>
</feature>
<dbReference type="SUPFAM" id="SSF50985">
    <property type="entry name" value="RCC1/BLIP-II"/>
    <property type="match status" value="1"/>
</dbReference>
<name>A0A914VS02_9BILA</name>
<dbReference type="CDD" id="cd14423">
    <property type="entry name" value="CUE_UBR5"/>
    <property type="match status" value="1"/>
</dbReference>
<dbReference type="InterPro" id="IPR047503">
    <property type="entry name" value="UBR-box_UBR5"/>
</dbReference>
<feature type="region of interest" description="Disordered" evidence="5">
    <location>
        <begin position="1394"/>
        <end position="1655"/>
    </location>
</feature>
<keyword evidence="2" id="KW-0863">Zinc-finger</keyword>